<keyword evidence="5" id="KW-0479">Metal-binding</keyword>
<dbReference type="PRINTS" id="PR00463">
    <property type="entry name" value="EP450I"/>
</dbReference>
<evidence type="ECO:0000256" key="7">
    <source>
        <dbReference type="ARBA" id="ARBA00023004"/>
    </source>
</evidence>
<accession>A0A8S0QBH5</accession>
<dbReference type="GO" id="GO:0020037">
    <property type="term" value="F:heme binding"/>
    <property type="evidence" value="ECO:0007669"/>
    <property type="project" value="InterPro"/>
</dbReference>
<keyword evidence="8" id="KW-0812">Transmembrane</keyword>
<organism evidence="9 10">
    <name type="scientific">Olea europaea subsp. europaea</name>
    <dbReference type="NCBI Taxonomy" id="158383"/>
    <lineage>
        <taxon>Eukaryota</taxon>
        <taxon>Viridiplantae</taxon>
        <taxon>Streptophyta</taxon>
        <taxon>Embryophyta</taxon>
        <taxon>Tracheophyta</taxon>
        <taxon>Spermatophyta</taxon>
        <taxon>Magnoliopsida</taxon>
        <taxon>eudicotyledons</taxon>
        <taxon>Gunneridae</taxon>
        <taxon>Pentapetalae</taxon>
        <taxon>asterids</taxon>
        <taxon>lamiids</taxon>
        <taxon>Lamiales</taxon>
        <taxon>Oleaceae</taxon>
        <taxon>Oleeae</taxon>
        <taxon>Olea</taxon>
    </lineage>
</organism>
<comment type="caution">
    <text evidence="9">The sequence shown here is derived from an EMBL/GenBank/DDBJ whole genome shotgun (WGS) entry which is preliminary data.</text>
</comment>
<proteinExistence type="inferred from homology"/>
<dbReference type="EMBL" id="CACTIH010000853">
    <property type="protein sequence ID" value="CAA2962306.1"/>
    <property type="molecule type" value="Genomic_DNA"/>
</dbReference>
<evidence type="ECO:0000256" key="4">
    <source>
        <dbReference type="ARBA" id="ARBA00022617"/>
    </source>
</evidence>
<keyword evidence="6" id="KW-0560">Oxidoreductase</keyword>
<dbReference type="Gramene" id="OE9A022118T2">
    <property type="protein sequence ID" value="OE9A022118C2"/>
    <property type="gene ID" value="OE9A022118"/>
</dbReference>
<reference evidence="9 10" key="1">
    <citation type="submission" date="2019-12" db="EMBL/GenBank/DDBJ databases">
        <authorList>
            <person name="Alioto T."/>
            <person name="Alioto T."/>
            <person name="Gomez Garrido J."/>
        </authorList>
    </citation>
    <scope>NUCLEOTIDE SEQUENCE [LARGE SCALE GENOMIC DNA]</scope>
</reference>
<dbReference type="InterPro" id="IPR036396">
    <property type="entry name" value="Cyt_P450_sf"/>
</dbReference>
<keyword evidence="4" id="KW-0349">Heme</keyword>
<feature type="non-terminal residue" evidence="9">
    <location>
        <position position="322"/>
    </location>
</feature>
<keyword evidence="7" id="KW-0408">Iron</keyword>
<sequence length="322" mass="36354">MVCFSPSIVSLFAFVLCIVVLFKWYFNPVSKARKRLPPSPPKFPVIGNLHQLGLYPHRSLQALSKHYGPLMMLHLGRFPAVIVSSADVAREIMKNQDLIFSNRPKSSILDKVLYGTKDIAFTPYGEHWRQVRSICVLQLLSNKRVQSFRHIREEETSLMIQKIRRSCSSSSSLINLSDILVSLTNDIICRVALGRKYTDGEESTKFESMLKEIGQLIGIFNVEDYIPWLKWINTINGLNTRVEKSAKVLDEFLSDVVEEHRNRKQGKTQHNGTNEAGGPDLVDILLEVQRENKAGFPIGTDTIKAVIFDMFAAGTDTTSTAL</sequence>
<dbReference type="Pfam" id="PF00067">
    <property type="entry name" value="p450"/>
    <property type="match status" value="1"/>
</dbReference>
<dbReference type="AlphaFoldDB" id="A0A8S0QBH5"/>
<comment type="subcellular location">
    <subcellularLocation>
        <location evidence="2">Membrane</location>
        <topology evidence="2">Single-pass membrane protein</topology>
    </subcellularLocation>
</comment>
<dbReference type="Gene3D" id="1.10.630.10">
    <property type="entry name" value="Cytochrome P450"/>
    <property type="match status" value="1"/>
</dbReference>
<name>A0A8S0QBH5_OLEEU</name>
<comment type="similarity">
    <text evidence="3">Belongs to the cytochrome P450 family.</text>
</comment>
<keyword evidence="10" id="KW-1185">Reference proteome</keyword>
<dbReference type="GO" id="GO:0016705">
    <property type="term" value="F:oxidoreductase activity, acting on paired donors, with incorporation or reduction of molecular oxygen"/>
    <property type="evidence" value="ECO:0007669"/>
    <property type="project" value="InterPro"/>
</dbReference>
<comment type="cofactor">
    <cofactor evidence="1">
        <name>heme</name>
        <dbReference type="ChEBI" id="CHEBI:30413"/>
    </cofactor>
</comment>
<dbReference type="InterPro" id="IPR001128">
    <property type="entry name" value="Cyt_P450"/>
</dbReference>
<evidence type="ECO:0000256" key="5">
    <source>
        <dbReference type="ARBA" id="ARBA00022723"/>
    </source>
</evidence>
<dbReference type="Proteomes" id="UP000594638">
    <property type="component" value="Unassembled WGS sequence"/>
</dbReference>
<dbReference type="SUPFAM" id="SSF48264">
    <property type="entry name" value="Cytochrome P450"/>
    <property type="match status" value="1"/>
</dbReference>
<evidence type="ECO:0000256" key="1">
    <source>
        <dbReference type="ARBA" id="ARBA00001971"/>
    </source>
</evidence>
<evidence type="ECO:0000256" key="6">
    <source>
        <dbReference type="ARBA" id="ARBA00023002"/>
    </source>
</evidence>
<feature type="transmembrane region" description="Helical" evidence="8">
    <location>
        <begin position="6"/>
        <end position="26"/>
    </location>
</feature>
<dbReference type="GO" id="GO:0004497">
    <property type="term" value="F:monooxygenase activity"/>
    <property type="evidence" value="ECO:0007669"/>
    <property type="project" value="InterPro"/>
</dbReference>
<dbReference type="PANTHER" id="PTHR47955">
    <property type="entry name" value="CYTOCHROME P450 FAMILY 71 PROTEIN"/>
    <property type="match status" value="1"/>
</dbReference>
<keyword evidence="8" id="KW-1133">Transmembrane helix</keyword>
<keyword evidence="8" id="KW-0472">Membrane</keyword>
<evidence type="ECO:0000256" key="3">
    <source>
        <dbReference type="ARBA" id="ARBA00010617"/>
    </source>
</evidence>
<dbReference type="GO" id="GO:0005506">
    <property type="term" value="F:iron ion binding"/>
    <property type="evidence" value="ECO:0007669"/>
    <property type="project" value="InterPro"/>
</dbReference>
<evidence type="ECO:0000256" key="2">
    <source>
        <dbReference type="ARBA" id="ARBA00004167"/>
    </source>
</evidence>
<evidence type="ECO:0000313" key="10">
    <source>
        <dbReference type="Proteomes" id="UP000594638"/>
    </source>
</evidence>
<evidence type="ECO:0000256" key="8">
    <source>
        <dbReference type="SAM" id="Phobius"/>
    </source>
</evidence>
<gene>
    <name evidence="9" type="ORF">OLEA9_A022118</name>
</gene>
<evidence type="ECO:0000313" key="9">
    <source>
        <dbReference type="EMBL" id="CAA2962306.1"/>
    </source>
</evidence>
<dbReference type="InterPro" id="IPR002401">
    <property type="entry name" value="Cyt_P450_E_grp-I"/>
</dbReference>
<protein>
    <submittedName>
        <fullName evidence="9">Cytochrome P450 71A6-like</fullName>
    </submittedName>
</protein>
<dbReference type="OrthoDB" id="1470350at2759"/>
<dbReference type="PANTHER" id="PTHR47955:SF15">
    <property type="entry name" value="CYTOCHROME P450 71A2-LIKE"/>
    <property type="match status" value="1"/>
</dbReference>
<dbReference type="GO" id="GO:0016020">
    <property type="term" value="C:membrane"/>
    <property type="evidence" value="ECO:0007669"/>
    <property type="project" value="UniProtKB-SubCell"/>
</dbReference>